<evidence type="ECO:0000313" key="1">
    <source>
        <dbReference type="EMBL" id="KKL52173.1"/>
    </source>
</evidence>
<accession>A0A0F9CRW3</accession>
<dbReference type="AlphaFoldDB" id="A0A0F9CRW3"/>
<protein>
    <submittedName>
        <fullName evidence="1">Uncharacterized protein</fullName>
    </submittedName>
</protein>
<name>A0A0F9CRW3_9ZZZZ</name>
<gene>
    <name evidence="1" type="ORF">LCGC14_2288170</name>
</gene>
<organism evidence="1">
    <name type="scientific">marine sediment metagenome</name>
    <dbReference type="NCBI Taxonomy" id="412755"/>
    <lineage>
        <taxon>unclassified sequences</taxon>
        <taxon>metagenomes</taxon>
        <taxon>ecological metagenomes</taxon>
    </lineage>
</organism>
<comment type="caution">
    <text evidence="1">The sequence shown here is derived from an EMBL/GenBank/DDBJ whole genome shotgun (WGS) entry which is preliminary data.</text>
</comment>
<dbReference type="EMBL" id="LAZR01031988">
    <property type="protein sequence ID" value="KKL52173.1"/>
    <property type="molecule type" value="Genomic_DNA"/>
</dbReference>
<sequence length="61" mass="6918">MCWPCVTTQWHQFGYFSDENNEVSRLLMEDDIFGGSRAHAWMIGLLCSVLQPAREEGGEPA</sequence>
<reference evidence="1" key="1">
    <citation type="journal article" date="2015" name="Nature">
        <title>Complex archaea that bridge the gap between prokaryotes and eukaryotes.</title>
        <authorList>
            <person name="Spang A."/>
            <person name="Saw J.H."/>
            <person name="Jorgensen S.L."/>
            <person name="Zaremba-Niedzwiedzka K."/>
            <person name="Martijn J."/>
            <person name="Lind A.E."/>
            <person name="van Eijk R."/>
            <person name="Schleper C."/>
            <person name="Guy L."/>
            <person name="Ettema T.J."/>
        </authorList>
    </citation>
    <scope>NUCLEOTIDE SEQUENCE</scope>
</reference>
<proteinExistence type="predicted"/>